<protein>
    <submittedName>
        <fullName evidence="4">Uncharacterized protein</fullName>
    </submittedName>
</protein>
<accession>B8C681</accession>
<keyword evidence="2" id="KW-0812">Transmembrane</keyword>
<dbReference type="PaxDb" id="35128-Thaps6330"/>
<dbReference type="InParanoid" id="B8C681"/>
<feature type="compositionally biased region" description="Acidic residues" evidence="1">
    <location>
        <begin position="217"/>
        <end position="265"/>
    </location>
</feature>
<keyword evidence="5" id="KW-1185">Reference proteome</keyword>
<keyword evidence="2" id="KW-0472">Membrane</keyword>
<dbReference type="Proteomes" id="UP000001449">
    <property type="component" value="Chromosome 6"/>
</dbReference>
<keyword evidence="2" id="KW-1133">Transmembrane helix</keyword>
<feature type="signal peptide" evidence="3">
    <location>
        <begin position="1"/>
        <end position="20"/>
    </location>
</feature>
<feature type="transmembrane region" description="Helical" evidence="2">
    <location>
        <begin position="529"/>
        <end position="552"/>
    </location>
</feature>
<feature type="region of interest" description="Disordered" evidence="1">
    <location>
        <begin position="171"/>
        <end position="275"/>
    </location>
</feature>
<evidence type="ECO:0000256" key="3">
    <source>
        <dbReference type="SAM" id="SignalP"/>
    </source>
</evidence>
<dbReference type="OMA" id="WNTINEM"/>
<dbReference type="RefSeq" id="XP_002291143.1">
    <property type="nucleotide sequence ID" value="XM_002291107.1"/>
</dbReference>
<dbReference type="GeneID" id="7442712"/>
<evidence type="ECO:0000313" key="5">
    <source>
        <dbReference type="Proteomes" id="UP000001449"/>
    </source>
</evidence>
<dbReference type="eggNOG" id="ENOG502SPYY">
    <property type="taxonomic scope" value="Eukaryota"/>
</dbReference>
<sequence>MVKFSLFALAAAFNTSSVTAAVPFHKAIKLGNNRNLRRGDPATEALIKRAKPYKQSSGSNATRKLQDGEIDGSYSLKFSQCMDVKTTSEDLFSDELIEYAQAGSIVSSKSYVLFHVCQGNDCYYDAEDDLYMIDLPTYLATVAVYHAEKRMNYCDACEQFEEQCTAVAGDDAAADENADAAVEEADAQEGEDMEGEENAQEGEENMEENQENKEDRDMDEQEAEEDNMDANEEEHEDDREGEQDEVEGEEDKEGEQDEPEQEGDEQEKGEGRKLVQRRTKAIDCDQCKAYECFQDQADEGEDQANEENMDEQVSEWIKKMSECEASGSQWNGIDLYYGAICSPYGDGVELAIFLDEDCSIYSSESSFSKVYNPYYNGEEINYLTYAENFIKSAFSDTMSCLEPEYEEPLQNGAVEEEEDLEGSAVNEYCQQIIGDNAMNFNECDAAEAEEAEEEAAQDEEFAWYEYDLTADDAENLEQVCSKIKEKDGEYFYAYDHQKSGTWYKRNKNGEIVNEAETQPWNTINEMTGLSAAAIGGIVAGVVVALMACICLCRRRKSSDTKAVYQGGSML</sequence>
<keyword evidence="3" id="KW-0732">Signal</keyword>
<dbReference type="KEGG" id="tps:THAPSDRAFT_6330"/>
<name>B8C681_THAPS</name>
<proteinExistence type="predicted"/>
<dbReference type="EMBL" id="CM000643">
    <property type="protein sequence ID" value="EED91250.1"/>
    <property type="molecule type" value="Genomic_DNA"/>
</dbReference>
<feature type="chain" id="PRO_5002866287" evidence="3">
    <location>
        <begin position="21"/>
        <end position="570"/>
    </location>
</feature>
<evidence type="ECO:0000313" key="4">
    <source>
        <dbReference type="EMBL" id="EED91250.1"/>
    </source>
</evidence>
<reference evidence="4 5" key="1">
    <citation type="journal article" date="2004" name="Science">
        <title>The genome of the diatom Thalassiosira pseudonana: ecology, evolution, and metabolism.</title>
        <authorList>
            <person name="Armbrust E.V."/>
            <person name="Berges J.A."/>
            <person name="Bowler C."/>
            <person name="Green B.R."/>
            <person name="Martinez D."/>
            <person name="Putnam N.H."/>
            <person name="Zhou S."/>
            <person name="Allen A.E."/>
            <person name="Apt K.E."/>
            <person name="Bechner M."/>
            <person name="Brzezinski M.A."/>
            <person name="Chaal B.K."/>
            <person name="Chiovitti A."/>
            <person name="Davis A.K."/>
            <person name="Demarest M.S."/>
            <person name="Detter J.C."/>
            <person name="Glavina T."/>
            <person name="Goodstein D."/>
            <person name="Hadi M.Z."/>
            <person name="Hellsten U."/>
            <person name="Hildebrand M."/>
            <person name="Jenkins B.D."/>
            <person name="Jurka J."/>
            <person name="Kapitonov V.V."/>
            <person name="Kroger N."/>
            <person name="Lau W.W."/>
            <person name="Lane T.W."/>
            <person name="Larimer F.W."/>
            <person name="Lippmeier J.C."/>
            <person name="Lucas S."/>
            <person name="Medina M."/>
            <person name="Montsant A."/>
            <person name="Obornik M."/>
            <person name="Parker M.S."/>
            <person name="Palenik B."/>
            <person name="Pazour G.J."/>
            <person name="Richardson P.M."/>
            <person name="Rynearson T.A."/>
            <person name="Saito M.A."/>
            <person name="Schwartz D.C."/>
            <person name="Thamatrakoln K."/>
            <person name="Valentin K."/>
            <person name="Vardi A."/>
            <person name="Wilkerson F.P."/>
            <person name="Rokhsar D.S."/>
        </authorList>
    </citation>
    <scope>NUCLEOTIDE SEQUENCE [LARGE SCALE GENOMIC DNA]</scope>
    <source>
        <strain evidence="4 5">CCMP1335</strain>
    </source>
</reference>
<organism evidence="4 5">
    <name type="scientific">Thalassiosira pseudonana</name>
    <name type="common">Marine diatom</name>
    <name type="synonym">Cyclotella nana</name>
    <dbReference type="NCBI Taxonomy" id="35128"/>
    <lineage>
        <taxon>Eukaryota</taxon>
        <taxon>Sar</taxon>
        <taxon>Stramenopiles</taxon>
        <taxon>Ochrophyta</taxon>
        <taxon>Bacillariophyta</taxon>
        <taxon>Coscinodiscophyceae</taxon>
        <taxon>Thalassiosirophycidae</taxon>
        <taxon>Thalassiosirales</taxon>
        <taxon>Thalassiosiraceae</taxon>
        <taxon>Thalassiosira</taxon>
    </lineage>
</organism>
<dbReference type="HOGENOM" id="CLU_532685_0_0_1"/>
<reference evidence="4 5" key="2">
    <citation type="journal article" date="2008" name="Nature">
        <title>The Phaeodactylum genome reveals the evolutionary history of diatom genomes.</title>
        <authorList>
            <person name="Bowler C."/>
            <person name="Allen A.E."/>
            <person name="Badger J.H."/>
            <person name="Grimwood J."/>
            <person name="Jabbari K."/>
            <person name="Kuo A."/>
            <person name="Maheswari U."/>
            <person name="Martens C."/>
            <person name="Maumus F."/>
            <person name="Otillar R.P."/>
            <person name="Rayko E."/>
            <person name="Salamov A."/>
            <person name="Vandepoele K."/>
            <person name="Beszteri B."/>
            <person name="Gruber A."/>
            <person name="Heijde M."/>
            <person name="Katinka M."/>
            <person name="Mock T."/>
            <person name="Valentin K."/>
            <person name="Verret F."/>
            <person name="Berges J.A."/>
            <person name="Brownlee C."/>
            <person name="Cadoret J.P."/>
            <person name="Chiovitti A."/>
            <person name="Choi C.J."/>
            <person name="Coesel S."/>
            <person name="De Martino A."/>
            <person name="Detter J.C."/>
            <person name="Durkin C."/>
            <person name="Falciatore A."/>
            <person name="Fournet J."/>
            <person name="Haruta M."/>
            <person name="Huysman M.J."/>
            <person name="Jenkins B.D."/>
            <person name="Jiroutova K."/>
            <person name="Jorgensen R.E."/>
            <person name="Joubert Y."/>
            <person name="Kaplan A."/>
            <person name="Kroger N."/>
            <person name="Kroth P.G."/>
            <person name="La Roche J."/>
            <person name="Lindquist E."/>
            <person name="Lommer M."/>
            <person name="Martin-Jezequel V."/>
            <person name="Lopez P.J."/>
            <person name="Lucas S."/>
            <person name="Mangogna M."/>
            <person name="McGinnis K."/>
            <person name="Medlin L.K."/>
            <person name="Montsant A."/>
            <person name="Oudot-Le Secq M.P."/>
            <person name="Napoli C."/>
            <person name="Obornik M."/>
            <person name="Parker M.S."/>
            <person name="Petit J.L."/>
            <person name="Porcel B.M."/>
            <person name="Poulsen N."/>
            <person name="Robison M."/>
            <person name="Rychlewski L."/>
            <person name="Rynearson T.A."/>
            <person name="Schmutz J."/>
            <person name="Shapiro H."/>
            <person name="Siaut M."/>
            <person name="Stanley M."/>
            <person name="Sussman M.R."/>
            <person name="Taylor A.R."/>
            <person name="Vardi A."/>
            <person name="von Dassow P."/>
            <person name="Vyverman W."/>
            <person name="Willis A."/>
            <person name="Wyrwicz L.S."/>
            <person name="Rokhsar D.S."/>
            <person name="Weissenbach J."/>
            <person name="Armbrust E.V."/>
            <person name="Green B.R."/>
            <person name="Van de Peer Y."/>
            <person name="Grigoriev I.V."/>
        </authorList>
    </citation>
    <scope>NUCLEOTIDE SEQUENCE [LARGE SCALE GENOMIC DNA]</scope>
    <source>
        <strain evidence="4 5">CCMP1335</strain>
    </source>
</reference>
<dbReference type="STRING" id="35128.B8C681"/>
<feature type="compositionally biased region" description="Acidic residues" evidence="1">
    <location>
        <begin position="172"/>
        <end position="209"/>
    </location>
</feature>
<dbReference type="AlphaFoldDB" id="B8C681"/>
<gene>
    <name evidence="4" type="ORF">THAPSDRAFT_6330</name>
</gene>
<evidence type="ECO:0000256" key="2">
    <source>
        <dbReference type="SAM" id="Phobius"/>
    </source>
</evidence>
<evidence type="ECO:0000256" key="1">
    <source>
        <dbReference type="SAM" id="MobiDB-lite"/>
    </source>
</evidence>